<protein>
    <submittedName>
        <fullName evidence="2">Uncharacterized protein</fullName>
    </submittedName>
</protein>
<keyword evidence="3" id="KW-1185">Reference proteome</keyword>
<sequence length="178" mass="19227">MFRRKVQPPAGTRIAPTTPAPQADWSDDERIRAEWPPGQLDGTDGARLGWSNGMALYERGPTSAQLLNVAEYLTRGLAYTYLGKPLITDDQAAETVRRILHLIAALPTPGPPIQDVLAARLTRLALAVTRRRSWQPPSLGGDGSVSDDLLRAPAIVDAVAAPGVARNDNLRHFFAMAA</sequence>
<dbReference type="AlphaFoldDB" id="A0A919J429"/>
<evidence type="ECO:0000313" key="2">
    <source>
        <dbReference type="EMBL" id="GIE12144.1"/>
    </source>
</evidence>
<dbReference type="Proteomes" id="UP000598174">
    <property type="component" value="Unassembled WGS sequence"/>
</dbReference>
<comment type="caution">
    <text evidence="2">The sequence shown here is derived from an EMBL/GenBank/DDBJ whole genome shotgun (WGS) entry which is preliminary data.</text>
</comment>
<dbReference type="EMBL" id="BOMM01000036">
    <property type="protein sequence ID" value="GIE12144.1"/>
    <property type="molecule type" value="Genomic_DNA"/>
</dbReference>
<reference evidence="2" key="1">
    <citation type="submission" date="2021-01" db="EMBL/GenBank/DDBJ databases">
        <title>Whole genome shotgun sequence of Actinoplanes ferrugineus NBRC 15555.</title>
        <authorList>
            <person name="Komaki H."/>
            <person name="Tamura T."/>
        </authorList>
    </citation>
    <scope>NUCLEOTIDE SEQUENCE</scope>
    <source>
        <strain evidence="2">NBRC 15555</strain>
    </source>
</reference>
<gene>
    <name evidence="2" type="ORF">Afe05nite_39840</name>
</gene>
<feature type="region of interest" description="Disordered" evidence="1">
    <location>
        <begin position="1"/>
        <end position="28"/>
    </location>
</feature>
<dbReference type="RefSeq" id="WP_203818631.1">
    <property type="nucleotide sequence ID" value="NZ_BAAABP010000024.1"/>
</dbReference>
<evidence type="ECO:0000313" key="3">
    <source>
        <dbReference type="Proteomes" id="UP000598174"/>
    </source>
</evidence>
<evidence type="ECO:0000256" key="1">
    <source>
        <dbReference type="SAM" id="MobiDB-lite"/>
    </source>
</evidence>
<proteinExistence type="predicted"/>
<accession>A0A919J429</accession>
<organism evidence="2 3">
    <name type="scientific">Paractinoplanes ferrugineus</name>
    <dbReference type="NCBI Taxonomy" id="113564"/>
    <lineage>
        <taxon>Bacteria</taxon>
        <taxon>Bacillati</taxon>
        <taxon>Actinomycetota</taxon>
        <taxon>Actinomycetes</taxon>
        <taxon>Micromonosporales</taxon>
        <taxon>Micromonosporaceae</taxon>
        <taxon>Paractinoplanes</taxon>
    </lineage>
</organism>
<name>A0A919J429_9ACTN</name>